<evidence type="ECO:0000259" key="2">
    <source>
        <dbReference type="Pfam" id="PF12667"/>
    </source>
</evidence>
<dbReference type="Pfam" id="PF17415">
    <property type="entry name" value="NigD_C"/>
    <property type="match status" value="1"/>
</dbReference>
<proteinExistence type="predicted"/>
<dbReference type="EMBL" id="SJSA01000001">
    <property type="protein sequence ID" value="TGG39975.1"/>
    <property type="molecule type" value="Genomic_DNA"/>
</dbReference>
<name>A0A4Z0V888_9BACT</name>
<dbReference type="RefSeq" id="WP_135470948.1">
    <property type="nucleotide sequence ID" value="NZ_CASCVZ010000013.1"/>
</dbReference>
<dbReference type="PROSITE" id="PS51257">
    <property type="entry name" value="PROKAR_LIPOPROTEIN"/>
    <property type="match status" value="1"/>
</dbReference>
<dbReference type="InterPro" id="IPR038179">
    <property type="entry name" value="NigD-like_N_sf"/>
</dbReference>
<dbReference type="Gene3D" id="2.60.40.2370">
    <property type="entry name" value="NigD-like, C-terminal beta sandwich domain"/>
    <property type="match status" value="1"/>
</dbReference>
<organism evidence="4 5">
    <name type="scientific">Duncaniella freteri</name>
    <dbReference type="NCBI Taxonomy" id="2530391"/>
    <lineage>
        <taxon>Bacteria</taxon>
        <taxon>Pseudomonadati</taxon>
        <taxon>Bacteroidota</taxon>
        <taxon>Bacteroidia</taxon>
        <taxon>Bacteroidales</taxon>
        <taxon>Muribaculaceae</taxon>
        <taxon>Duncaniella</taxon>
    </lineage>
</organism>
<feature type="chain" id="PRO_5021310716" description="NigD-like C-terminal beta sandwich domain-containing protein" evidence="1">
    <location>
        <begin position="21"/>
        <end position="243"/>
    </location>
</feature>
<keyword evidence="1" id="KW-0732">Signal</keyword>
<dbReference type="Pfam" id="PF12667">
    <property type="entry name" value="NigD_N"/>
    <property type="match status" value="1"/>
</dbReference>
<protein>
    <recommendedName>
        <fullName evidence="6">NigD-like C-terminal beta sandwich domain-containing protein</fullName>
    </recommendedName>
</protein>
<feature type="signal peptide" evidence="1">
    <location>
        <begin position="1"/>
        <end position="20"/>
    </location>
</feature>
<dbReference type="InterPro" id="IPR024299">
    <property type="entry name" value="NigD-like_OB_dom"/>
</dbReference>
<dbReference type="Proteomes" id="UP000297635">
    <property type="component" value="Unassembled WGS sequence"/>
</dbReference>
<evidence type="ECO:0000259" key="3">
    <source>
        <dbReference type="Pfam" id="PF17415"/>
    </source>
</evidence>
<dbReference type="InterPro" id="IPR038143">
    <property type="entry name" value="NigD-like_C_dom_sf"/>
</dbReference>
<accession>A0A4Z0V888</accession>
<gene>
    <name evidence="4" type="ORF">EZ315_04400</name>
</gene>
<sequence length="243" mass="27223">MKKFNFLFAAVMMFGSAALFQSCDDDDDVDLRLPTAIVTVCPEEDGSFVMNLDNETVLQPTNMNKSPFGKKEVRALVNYTETVASEGKSVLRNVQINWIDSIRTKAPVMTTENNDEAFGKDPIDIIADWVTVAEDGYITLRVRTIWGNNRVPHVINLVTGVNPSDPYEMELRHDAKGDVNGYMGDALIAFNLNALPDFKDTVKIKLKWQSFSGEQSTEFDLKMRGNAPSEAMLDNSLCRRLVE</sequence>
<evidence type="ECO:0008006" key="6">
    <source>
        <dbReference type="Google" id="ProtNLM"/>
    </source>
</evidence>
<evidence type="ECO:0000313" key="4">
    <source>
        <dbReference type="EMBL" id="TGG39975.1"/>
    </source>
</evidence>
<reference evidence="4 5" key="1">
    <citation type="submission" date="2019-02" db="EMBL/GenBank/DDBJ databases">
        <title>Isolation and identification of novel species under the genus Muribaculum.</title>
        <authorList>
            <person name="Miyake S."/>
            <person name="Ding Y."/>
            <person name="Low A."/>
            <person name="Soh M."/>
            <person name="Seedorf H."/>
        </authorList>
    </citation>
    <scope>NUCLEOTIDE SEQUENCE [LARGE SCALE GENOMIC DNA]</scope>
    <source>
        <strain evidence="4 5">TLL-A3</strain>
    </source>
</reference>
<comment type="caution">
    <text evidence="4">The sequence shown here is derived from an EMBL/GenBank/DDBJ whole genome shotgun (WGS) entry which is preliminary data.</text>
</comment>
<dbReference type="GeneID" id="82149023"/>
<feature type="domain" description="NigD-like C-terminal" evidence="3">
    <location>
        <begin position="108"/>
        <end position="220"/>
    </location>
</feature>
<dbReference type="InterPro" id="IPR035376">
    <property type="entry name" value="NigD_C"/>
</dbReference>
<feature type="domain" description="NigD-like N-terminal OB" evidence="2">
    <location>
        <begin position="37"/>
        <end position="102"/>
    </location>
</feature>
<dbReference type="AlphaFoldDB" id="A0A4Z0V888"/>
<keyword evidence="5" id="KW-1185">Reference proteome</keyword>
<evidence type="ECO:0000313" key="5">
    <source>
        <dbReference type="Proteomes" id="UP000297635"/>
    </source>
</evidence>
<evidence type="ECO:0000256" key="1">
    <source>
        <dbReference type="SAM" id="SignalP"/>
    </source>
</evidence>
<dbReference type="Gene3D" id="2.40.50.500">
    <property type="entry name" value="NigD-like N-terminal OB domain"/>
    <property type="match status" value="1"/>
</dbReference>